<dbReference type="PROSITE" id="PS50887">
    <property type="entry name" value="GGDEF"/>
    <property type="match status" value="1"/>
</dbReference>
<dbReference type="GO" id="GO:0016020">
    <property type="term" value="C:membrane"/>
    <property type="evidence" value="ECO:0007669"/>
    <property type="project" value="UniProtKB-UniRule"/>
</dbReference>
<evidence type="ECO:0000256" key="1">
    <source>
        <dbReference type="ARBA" id="ARBA00001946"/>
    </source>
</evidence>
<protein>
    <recommendedName>
        <fullName evidence="2">cyclic-guanylate-specific phosphodiesterase</fullName>
        <ecNumber evidence="2">3.1.4.52</ecNumber>
    </recommendedName>
</protein>
<evidence type="ECO:0000259" key="6">
    <source>
        <dbReference type="PROSITE" id="PS50883"/>
    </source>
</evidence>
<feature type="transmembrane region" description="Helical" evidence="5">
    <location>
        <begin position="79"/>
        <end position="99"/>
    </location>
</feature>
<dbReference type="eggNOG" id="COG5001">
    <property type="taxonomic scope" value="Bacteria"/>
</dbReference>
<feature type="transmembrane region" description="Helical" evidence="5">
    <location>
        <begin position="46"/>
        <end position="73"/>
    </location>
</feature>
<dbReference type="SUPFAM" id="SSF55073">
    <property type="entry name" value="Nucleotide cyclase"/>
    <property type="match status" value="1"/>
</dbReference>
<evidence type="ECO:0000313" key="9">
    <source>
        <dbReference type="EMBL" id="KEZ76099.1"/>
    </source>
</evidence>
<dbReference type="RefSeq" id="WP_051883691.1">
    <property type="nucleotide sequence ID" value="NZ_APNK01000039.1"/>
</dbReference>
<gene>
    <name evidence="9" type="ORF">C41B8_16534</name>
</gene>
<evidence type="ECO:0000259" key="7">
    <source>
        <dbReference type="PROSITE" id="PS50887"/>
    </source>
</evidence>
<comment type="caution">
    <text evidence="9">The sequence shown here is derived from an EMBL/GenBank/DDBJ whole genome shotgun (WGS) entry which is preliminary data.</text>
</comment>
<dbReference type="Pfam" id="PF00990">
    <property type="entry name" value="GGDEF"/>
    <property type="match status" value="1"/>
</dbReference>
<dbReference type="OrthoDB" id="9804951at2"/>
<feature type="domain" description="EAL" evidence="6">
    <location>
        <begin position="437"/>
        <end position="692"/>
    </location>
</feature>
<feature type="transmembrane region" description="Helical" evidence="5">
    <location>
        <begin position="180"/>
        <end position="199"/>
    </location>
</feature>
<dbReference type="Gene3D" id="3.30.70.270">
    <property type="match status" value="1"/>
</dbReference>
<dbReference type="GO" id="GO:0071732">
    <property type="term" value="P:cellular response to nitric oxide"/>
    <property type="evidence" value="ECO:0007669"/>
    <property type="project" value="UniProtKB-ARBA"/>
</dbReference>
<dbReference type="EMBL" id="APNK01000039">
    <property type="protein sequence ID" value="KEZ76099.1"/>
    <property type="molecule type" value="Genomic_DNA"/>
</dbReference>
<proteinExistence type="predicted"/>
<keyword evidence="5" id="KW-0812">Transmembrane</keyword>
<dbReference type="FunFam" id="3.20.20.450:FF:000001">
    <property type="entry name" value="Cyclic di-GMP phosphodiesterase yahA"/>
    <property type="match status" value="1"/>
</dbReference>
<dbReference type="Gene3D" id="3.20.20.450">
    <property type="entry name" value="EAL domain"/>
    <property type="match status" value="1"/>
</dbReference>
<keyword evidence="3" id="KW-0973">c-di-GMP</keyword>
<evidence type="ECO:0000256" key="2">
    <source>
        <dbReference type="ARBA" id="ARBA00012282"/>
    </source>
</evidence>
<dbReference type="SMART" id="SM00052">
    <property type="entry name" value="EAL"/>
    <property type="match status" value="1"/>
</dbReference>
<organism evidence="9 10">
    <name type="scientific">Salinisphaera hydrothermalis (strain C41B8)</name>
    <dbReference type="NCBI Taxonomy" id="1304275"/>
    <lineage>
        <taxon>Bacteria</taxon>
        <taxon>Pseudomonadati</taxon>
        <taxon>Pseudomonadota</taxon>
        <taxon>Gammaproteobacteria</taxon>
        <taxon>Salinisphaerales</taxon>
        <taxon>Salinisphaeraceae</taxon>
        <taxon>Salinisphaera</taxon>
    </lineage>
</organism>
<dbReference type="InterPro" id="IPR029787">
    <property type="entry name" value="Nucleotide_cyclase"/>
</dbReference>
<evidence type="ECO:0000256" key="4">
    <source>
        <dbReference type="ARBA" id="ARBA00051114"/>
    </source>
</evidence>
<evidence type="ECO:0000256" key="3">
    <source>
        <dbReference type="ARBA" id="ARBA00022636"/>
    </source>
</evidence>
<dbReference type="GO" id="GO:0071111">
    <property type="term" value="F:cyclic-guanylate-specific phosphodiesterase activity"/>
    <property type="evidence" value="ECO:0007669"/>
    <property type="project" value="UniProtKB-EC"/>
</dbReference>
<dbReference type="SMART" id="SM00267">
    <property type="entry name" value="GGDEF"/>
    <property type="match status" value="1"/>
</dbReference>
<keyword evidence="5" id="KW-1133">Transmembrane helix</keyword>
<dbReference type="AlphaFoldDB" id="A0A084IHB5"/>
<dbReference type="PATRIC" id="fig|1304275.5.peg.3385"/>
<dbReference type="Proteomes" id="UP000028302">
    <property type="component" value="Unassembled WGS sequence"/>
</dbReference>
<comment type="cofactor">
    <cofactor evidence="1">
        <name>Mg(2+)</name>
        <dbReference type="ChEBI" id="CHEBI:18420"/>
    </cofactor>
</comment>
<dbReference type="EC" id="3.1.4.52" evidence="2"/>
<dbReference type="InterPro" id="IPR005330">
    <property type="entry name" value="MHYT_dom"/>
</dbReference>
<comment type="catalytic activity">
    <reaction evidence="4">
        <text>3',3'-c-di-GMP + H2O = 5'-phosphoguanylyl(3'-&gt;5')guanosine + H(+)</text>
        <dbReference type="Rhea" id="RHEA:24902"/>
        <dbReference type="ChEBI" id="CHEBI:15377"/>
        <dbReference type="ChEBI" id="CHEBI:15378"/>
        <dbReference type="ChEBI" id="CHEBI:58754"/>
        <dbReference type="ChEBI" id="CHEBI:58805"/>
        <dbReference type="EC" id="3.1.4.52"/>
    </reaction>
    <physiologicalReaction direction="left-to-right" evidence="4">
        <dbReference type="Rhea" id="RHEA:24903"/>
    </physiologicalReaction>
</comment>
<feature type="transmembrane region" description="Helical" evidence="5">
    <location>
        <begin position="145"/>
        <end position="168"/>
    </location>
</feature>
<dbReference type="STRING" id="1304275.C41B8_16534"/>
<dbReference type="PANTHER" id="PTHR44757:SF2">
    <property type="entry name" value="BIOFILM ARCHITECTURE MAINTENANCE PROTEIN MBAA"/>
    <property type="match status" value="1"/>
</dbReference>
<reference evidence="9 10" key="1">
    <citation type="submission" date="2013-03" db="EMBL/GenBank/DDBJ databases">
        <title>Salinisphaera hydrothermalis C41B8 Genome Sequencing.</title>
        <authorList>
            <person name="Li C."/>
            <person name="Lai Q."/>
            <person name="Shao Z."/>
        </authorList>
    </citation>
    <scope>NUCLEOTIDE SEQUENCE [LARGE SCALE GENOMIC DNA]</scope>
    <source>
        <strain evidence="9 10">C41B8</strain>
    </source>
</reference>
<feature type="domain" description="GGDEF" evidence="7">
    <location>
        <begin position="298"/>
        <end position="428"/>
    </location>
</feature>
<dbReference type="InterPro" id="IPR000160">
    <property type="entry name" value="GGDEF_dom"/>
</dbReference>
<dbReference type="NCBIfam" id="TIGR00254">
    <property type="entry name" value="GGDEF"/>
    <property type="match status" value="1"/>
</dbReference>
<keyword evidence="5" id="KW-0472">Membrane</keyword>
<feature type="transmembrane region" description="Helical" evidence="5">
    <location>
        <begin position="111"/>
        <end position="133"/>
    </location>
</feature>
<dbReference type="InterPro" id="IPR052155">
    <property type="entry name" value="Biofilm_reg_signaling"/>
</dbReference>
<dbReference type="Pfam" id="PF03707">
    <property type="entry name" value="MHYT"/>
    <property type="match status" value="4"/>
</dbReference>
<feature type="domain" description="MHYT" evidence="8">
    <location>
        <begin position="11"/>
        <end position="205"/>
    </location>
</feature>
<dbReference type="PROSITE" id="PS50883">
    <property type="entry name" value="EAL"/>
    <property type="match status" value="1"/>
</dbReference>
<dbReference type="InterPro" id="IPR001633">
    <property type="entry name" value="EAL_dom"/>
</dbReference>
<dbReference type="PANTHER" id="PTHR44757">
    <property type="entry name" value="DIGUANYLATE CYCLASE DGCP"/>
    <property type="match status" value="1"/>
</dbReference>
<dbReference type="InterPro" id="IPR035919">
    <property type="entry name" value="EAL_sf"/>
</dbReference>
<sequence length="716" mass="78269">MHAARFLTQSYQPGLVLLSIAVAILAGYAALDLVNRVHAAQRRYAWIWIAAGAVTLGSGIWSMHFIGMLALILPIHMSYAVWPTALSWLMAVAASAVALRLACRTQLDRGPWFAGSAFMALGIVSMHYTGMYAMEITPGIVYDPVWVALSVLVALVGSAAALGLSFALRGLSRRFLRVRKCIAAVFMGIAIAGMHYSGMAAAEFPAATHALTTVGVEKSWLALLISSLSVVLLSATLLAAALDRRLETQTAELVASLQEANEQLRHSSYHDALTNLANRKLLGERISHEIQRASRRGSGFALFYLDLDGFKQLNDHLGHQAGDEALERVANAMRETVRDNDTIARMGGDEFVVLTAEVEAAADIDMLANRLLTAIREAGETAPGLSASIGWARFPDHGQTAQALVTAADRAMYWAKTHGKNSYVGYRAEMACQARDEFHLRRELGKALETEAITVYYQPKYRTSDGTLSGAEALVRWHHPQLGLITPDRFIPLAERSGQIDQLERVILDNVCRQIRDWRASGLTAPRISVNLSAARVSDPQLPDMVQRHLDRHGIEPQALLLEITESVSIKGMQETIGTLERFARMGIDVALDDFGTGHSSLSYLEQLPIQQLKIDRSFIRDLGPAMPQQAAIVSSIVTLAHNLGLDVVAEGVETEEQLHYVVELGCDEMQGYLFSRAVPADRFERLLGGMRYGERGLNRSPDAAPAMPARAPEFG</sequence>
<evidence type="ECO:0000256" key="5">
    <source>
        <dbReference type="PROSITE-ProRule" id="PRU00244"/>
    </source>
</evidence>
<keyword evidence="10" id="KW-1185">Reference proteome</keyword>
<dbReference type="CDD" id="cd01949">
    <property type="entry name" value="GGDEF"/>
    <property type="match status" value="1"/>
</dbReference>
<evidence type="ECO:0000313" key="10">
    <source>
        <dbReference type="Proteomes" id="UP000028302"/>
    </source>
</evidence>
<dbReference type="InterPro" id="IPR043128">
    <property type="entry name" value="Rev_trsase/Diguanyl_cyclase"/>
</dbReference>
<accession>A0A084IHB5</accession>
<dbReference type="FunFam" id="3.30.70.270:FF:000001">
    <property type="entry name" value="Diguanylate cyclase domain protein"/>
    <property type="match status" value="1"/>
</dbReference>
<dbReference type="PROSITE" id="PS50924">
    <property type="entry name" value="MHYT"/>
    <property type="match status" value="1"/>
</dbReference>
<dbReference type="SUPFAM" id="SSF141868">
    <property type="entry name" value="EAL domain-like"/>
    <property type="match status" value="1"/>
</dbReference>
<feature type="transmembrane region" description="Helical" evidence="5">
    <location>
        <begin position="15"/>
        <end position="34"/>
    </location>
</feature>
<dbReference type="Pfam" id="PF00563">
    <property type="entry name" value="EAL"/>
    <property type="match status" value="1"/>
</dbReference>
<name>A0A084IHB5_SALHC</name>
<evidence type="ECO:0000259" key="8">
    <source>
        <dbReference type="PROSITE" id="PS50924"/>
    </source>
</evidence>
<dbReference type="CDD" id="cd01948">
    <property type="entry name" value="EAL"/>
    <property type="match status" value="1"/>
</dbReference>
<feature type="transmembrane region" description="Helical" evidence="5">
    <location>
        <begin position="219"/>
        <end position="242"/>
    </location>
</feature>